<dbReference type="Pfam" id="PF07859">
    <property type="entry name" value="Abhydrolase_3"/>
    <property type="match status" value="1"/>
</dbReference>
<dbReference type="PANTHER" id="PTHR48081:SF8">
    <property type="entry name" value="ALPHA_BETA HYDROLASE FOLD-3 DOMAIN-CONTAINING PROTEIN-RELATED"/>
    <property type="match status" value="1"/>
</dbReference>
<dbReference type="Proteomes" id="UP000447833">
    <property type="component" value="Unassembled WGS sequence"/>
</dbReference>
<dbReference type="InterPro" id="IPR029058">
    <property type="entry name" value="AB_hydrolase_fold"/>
</dbReference>
<evidence type="ECO:0000256" key="1">
    <source>
        <dbReference type="ARBA" id="ARBA00022801"/>
    </source>
</evidence>
<dbReference type="SUPFAM" id="SSF53474">
    <property type="entry name" value="alpha/beta-Hydrolases"/>
    <property type="match status" value="1"/>
</dbReference>
<dbReference type="RefSeq" id="WP_160919567.1">
    <property type="nucleotide sequence ID" value="NZ_WMEY01000003.1"/>
</dbReference>
<reference evidence="3 4" key="1">
    <citation type="submission" date="2019-11" db="EMBL/GenBank/DDBJ databases">
        <title>Genome sequences of 17 halophilic strains isolated from different environments.</title>
        <authorList>
            <person name="Furrow R.E."/>
        </authorList>
    </citation>
    <scope>NUCLEOTIDE SEQUENCE [LARGE SCALE GENOMIC DNA]</scope>
    <source>
        <strain evidence="3 4">22506_14_FS</strain>
    </source>
</reference>
<dbReference type="EMBL" id="WMEY01000003">
    <property type="protein sequence ID" value="MYL64124.1"/>
    <property type="molecule type" value="Genomic_DNA"/>
</dbReference>
<dbReference type="InterPro" id="IPR013094">
    <property type="entry name" value="AB_hydrolase_3"/>
</dbReference>
<dbReference type="InterPro" id="IPR050300">
    <property type="entry name" value="GDXG_lipolytic_enzyme"/>
</dbReference>
<dbReference type="PROSITE" id="PS00122">
    <property type="entry name" value="CARBOXYLESTERASE_B_1"/>
    <property type="match status" value="1"/>
</dbReference>
<dbReference type="GO" id="GO:0016787">
    <property type="term" value="F:hydrolase activity"/>
    <property type="evidence" value="ECO:0007669"/>
    <property type="project" value="UniProtKB-KW"/>
</dbReference>
<dbReference type="PANTHER" id="PTHR48081">
    <property type="entry name" value="AB HYDROLASE SUPERFAMILY PROTEIN C4A8.06C"/>
    <property type="match status" value="1"/>
</dbReference>
<feature type="domain" description="Alpha/beta hydrolase fold-3" evidence="2">
    <location>
        <begin position="84"/>
        <end position="289"/>
    </location>
</feature>
<protein>
    <submittedName>
        <fullName evidence="3">Alpha/beta hydrolase fold domain-containing protein</fullName>
    </submittedName>
</protein>
<keyword evidence="1 3" id="KW-0378">Hydrolase</keyword>
<sequence length="323" mass="36751">MDHRKLDLQSEKLLNRIAARMNELQHPPLDFLTPEMSRYYYNEARAYFTPIPSTQICSVERRIGSHQIPIRIYQPEGFHNLPVLIYMHGGGWVFGCLDSCESFCQYIAEKCRCIVVSVGYRLAPEHKYPAALMDTIDAVLWTVEHISSFGGDINRLSIGGESSGGNLAAAACIALHQKVAIHYQFLINPVTNYAFDSPSYLEDYQFNLTAEKMKWFWHHYLKTSNDGKKPFASPLQVADQIAANLPQALIVTVEYDPLRSEGEAYANKLKRNGVNVTHLQYEKLVHSFINMIGEVNVAKKAVDEMLFHMKQHLDTEKVEVITP</sequence>
<dbReference type="AlphaFoldDB" id="A0A845F056"/>
<gene>
    <name evidence="3" type="ORF">GLW07_12250</name>
</gene>
<comment type="caution">
    <text evidence="3">The sequence shown here is derived from an EMBL/GenBank/DDBJ whole genome shotgun (WGS) entry which is preliminary data.</text>
</comment>
<dbReference type="Gene3D" id="3.40.50.1820">
    <property type="entry name" value="alpha/beta hydrolase"/>
    <property type="match status" value="1"/>
</dbReference>
<organism evidence="3 4">
    <name type="scientific">Guptibacillus hwajinpoensis</name>
    <dbReference type="NCBI Taxonomy" id="208199"/>
    <lineage>
        <taxon>Bacteria</taxon>
        <taxon>Bacillati</taxon>
        <taxon>Bacillota</taxon>
        <taxon>Bacilli</taxon>
        <taxon>Bacillales</taxon>
        <taxon>Guptibacillaceae</taxon>
        <taxon>Guptibacillus</taxon>
    </lineage>
</organism>
<evidence type="ECO:0000313" key="3">
    <source>
        <dbReference type="EMBL" id="MYL64124.1"/>
    </source>
</evidence>
<dbReference type="InterPro" id="IPR019826">
    <property type="entry name" value="Carboxylesterase_B_AS"/>
</dbReference>
<proteinExistence type="predicted"/>
<name>A0A845F056_9BACL</name>
<evidence type="ECO:0000259" key="2">
    <source>
        <dbReference type="Pfam" id="PF07859"/>
    </source>
</evidence>
<accession>A0A845F056</accession>
<evidence type="ECO:0000313" key="4">
    <source>
        <dbReference type="Proteomes" id="UP000447833"/>
    </source>
</evidence>